<reference evidence="1" key="1">
    <citation type="journal article" date="2005" name="PLoS Biol.">
        <title>The genomes of Oryza sativa: a history of duplications.</title>
        <authorList>
            <person name="Yu J."/>
            <person name="Wang J."/>
            <person name="Lin W."/>
            <person name="Li S."/>
            <person name="Li H."/>
            <person name="Zhou J."/>
            <person name="Ni P."/>
            <person name="Dong W."/>
            <person name="Hu S."/>
            <person name="Zeng C."/>
            <person name="Zhang J."/>
            <person name="Zhang Y."/>
            <person name="Li R."/>
            <person name="Xu Z."/>
            <person name="Li S."/>
            <person name="Li X."/>
            <person name="Zheng H."/>
            <person name="Cong L."/>
            <person name="Lin L."/>
            <person name="Yin J."/>
            <person name="Geng J."/>
            <person name="Li G."/>
            <person name="Shi J."/>
            <person name="Liu J."/>
            <person name="Lv H."/>
            <person name="Li J."/>
            <person name="Wang J."/>
            <person name="Deng Y."/>
            <person name="Ran L."/>
            <person name="Shi X."/>
            <person name="Wang X."/>
            <person name="Wu Q."/>
            <person name="Li C."/>
            <person name="Ren X."/>
            <person name="Wang J."/>
            <person name="Wang X."/>
            <person name="Li D."/>
            <person name="Liu D."/>
            <person name="Zhang X."/>
            <person name="Ji Z."/>
            <person name="Zhao W."/>
            <person name="Sun Y."/>
            <person name="Zhang Z."/>
            <person name="Bao J."/>
            <person name="Han Y."/>
            <person name="Dong L."/>
            <person name="Ji J."/>
            <person name="Chen P."/>
            <person name="Wu S."/>
            <person name="Liu J."/>
            <person name="Xiao Y."/>
            <person name="Bu D."/>
            <person name="Tan J."/>
            <person name="Yang L."/>
            <person name="Ye C."/>
            <person name="Zhang J."/>
            <person name="Xu J."/>
            <person name="Zhou Y."/>
            <person name="Yu Y."/>
            <person name="Zhang B."/>
            <person name="Zhuang S."/>
            <person name="Wei H."/>
            <person name="Liu B."/>
            <person name="Lei M."/>
            <person name="Yu H."/>
            <person name="Li Y."/>
            <person name="Xu H."/>
            <person name="Wei S."/>
            <person name="He X."/>
            <person name="Fang L."/>
            <person name="Zhang Z."/>
            <person name="Zhang Y."/>
            <person name="Huang X."/>
            <person name="Su Z."/>
            <person name="Tong W."/>
            <person name="Li J."/>
            <person name="Tong Z."/>
            <person name="Li S."/>
            <person name="Ye J."/>
            <person name="Wang L."/>
            <person name="Fang L."/>
            <person name="Lei T."/>
            <person name="Chen C."/>
            <person name="Chen H."/>
            <person name="Xu Z."/>
            <person name="Li H."/>
            <person name="Huang H."/>
            <person name="Zhang F."/>
            <person name="Xu H."/>
            <person name="Li N."/>
            <person name="Zhao C."/>
            <person name="Li S."/>
            <person name="Dong L."/>
            <person name="Huang Y."/>
            <person name="Li L."/>
            <person name="Xi Y."/>
            <person name="Qi Q."/>
            <person name="Li W."/>
            <person name="Zhang B."/>
            <person name="Hu W."/>
            <person name="Zhang Y."/>
            <person name="Tian X."/>
            <person name="Jiao Y."/>
            <person name="Liang X."/>
            <person name="Jin J."/>
            <person name="Gao L."/>
            <person name="Zheng W."/>
            <person name="Hao B."/>
            <person name="Liu S."/>
            <person name="Wang W."/>
            <person name="Yuan L."/>
            <person name="Cao M."/>
            <person name="McDermott J."/>
            <person name="Samudrala R."/>
            <person name="Wang J."/>
            <person name="Wong G.K."/>
            <person name="Yang H."/>
        </authorList>
    </citation>
    <scope>NUCLEOTIDE SEQUENCE [LARGE SCALE GENOMIC DNA]</scope>
</reference>
<dbReference type="Proteomes" id="UP000007752">
    <property type="component" value="Chromosome 7"/>
</dbReference>
<dbReference type="AlphaFoldDB" id="B9FX57"/>
<proteinExistence type="predicted"/>
<evidence type="ECO:0000313" key="1">
    <source>
        <dbReference type="EMBL" id="EEE67144.1"/>
    </source>
</evidence>
<dbReference type="EMBL" id="CM000144">
    <property type="protein sequence ID" value="EEE67144.1"/>
    <property type="molecule type" value="Genomic_DNA"/>
</dbReference>
<gene>
    <name evidence="1" type="ORF">OsJ_24201</name>
</gene>
<reference evidence="1" key="2">
    <citation type="submission" date="2008-12" db="EMBL/GenBank/DDBJ databases">
        <title>Improved gene annotation of the rice (Oryza sativa) genomes.</title>
        <authorList>
            <person name="Wang J."/>
            <person name="Li R."/>
            <person name="Fan W."/>
            <person name="Huang Q."/>
            <person name="Zhang J."/>
            <person name="Zhou Y."/>
            <person name="Hu Y."/>
            <person name="Zi S."/>
            <person name="Li J."/>
            <person name="Ni P."/>
            <person name="Zheng H."/>
            <person name="Zhang Y."/>
            <person name="Zhao M."/>
            <person name="Hao Q."/>
            <person name="McDermott J."/>
            <person name="Samudrala R."/>
            <person name="Kristiansen K."/>
            <person name="Wong G.K.-S."/>
        </authorList>
    </citation>
    <scope>NUCLEOTIDE SEQUENCE</scope>
</reference>
<accession>B9FX57</accession>
<sequence>MWPQAYRSALRCRCHQRNDGGDEAGINEGGGCGEKSSRTGVIVDRAILAEDKKHGGFKRERKGDFSCLTVAGICEASTSDAIGSGSWHSNAGSPCPISNSCAIYTSQWGPKPARLALGAVTCSCIQPEQRRFAAQSAVPVTAVPAPEQKSSCNVHENKERLKGNTNGFRAPQRCARRVDGACTQSRIEIYMSKSQCTFESVMRCK</sequence>
<protein>
    <submittedName>
        <fullName evidence="1">Uncharacterized protein</fullName>
    </submittedName>
</protein>
<name>B9FX57_ORYSJ</name>
<organism evidence="1">
    <name type="scientific">Oryza sativa subsp. japonica</name>
    <name type="common">Rice</name>
    <dbReference type="NCBI Taxonomy" id="39947"/>
    <lineage>
        <taxon>Eukaryota</taxon>
        <taxon>Viridiplantae</taxon>
        <taxon>Streptophyta</taxon>
        <taxon>Embryophyta</taxon>
        <taxon>Tracheophyta</taxon>
        <taxon>Spermatophyta</taxon>
        <taxon>Magnoliopsida</taxon>
        <taxon>Liliopsida</taxon>
        <taxon>Poales</taxon>
        <taxon>Poaceae</taxon>
        <taxon>BOP clade</taxon>
        <taxon>Oryzoideae</taxon>
        <taxon>Oryzeae</taxon>
        <taxon>Oryzinae</taxon>
        <taxon>Oryza</taxon>
        <taxon>Oryza sativa</taxon>
    </lineage>
</organism>